<name>A0A8T0GY19_CERPU</name>
<feature type="signal peptide" evidence="1">
    <location>
        <begin position="1"/>
        <end position="23"/>
    </location>
</feature>
<dbReference type="EMBL" id="CM026429">
    <property type="protein sequence ID" value="KAG0563149.1"/>
    <property type="molecule type" value="Genomic_DNA"/>
</dbReference>
<keyword evidence="1" id="KW-0732">Signal</keyword>
<keyword evidence="3" id="KW-1185">Reference proteome</keyword>
<organism evidence="2 3">
    <name type="scientific">Ceratodon purpureus</name>
    <name type="common">Fire moss</name>
    <name type="synonym">Dicranum purpureum</name>
    <dbReference type="NCBI Taxonomy" id="3225"/>
    <lineage>
        <taxon>Eukaryota</taxon>
        <taxon>Viridiplantae</taxon>
        <taxon>Streptophyta</taxon>
        <taxon>Embryophyta</taxon>
        <taxon>Bryophyta</taxon>
        <taxon>Bryophytina</taxon>
        <taxon>Bryopsida</taxon>
        <taxon>Dicranidae</taxon>
        <taxon>Pseudoditrichales</taxon>
        <taxon>Ditrichaceae</taxon>
        <taxon>Ceratodon</taxon>
    </lineage>
</organism>
<protein>
    <recommendedName>
        <fullName evidence="4">Secreted protein</fullName>
    </recommendedName>
</protein>
<evidence type="ECO:0000313" key="2">
    <source>
        <dbReference type="EMBL" id="KAG0563149.1"/>
    </source>
</evidence>
<sequence length="69" mass="7933">MIIYSILCHTWLLVFRQITYSGASVGAVANEISSCLTLSLYSHRHCLSNLHFLMSVLPLMDALFRRRDF</sequence>
<accession>A0A8T0GY19</accession>
<reference evidence="2" key="1">
    <citation type="submission" date="2020-06" db="EMBL/GenBank/DDBJ databases">
        <title>WGS assembly of Ceratodon purpureus strain R40.</title>
        <authorList>
            <person name="Carey S.B."/>
            <person name="Jenkins J."/>
            <person name="Shu S."/>
            <person name="Lovell J.T."/>
            <person name="Sreedasyam A."/>
            <person name="Maumus F."/>
            <person name="Tiley G.P."/>
            <person name="Fernandez-Pozo N."/>
            <person name="Barry K."/>
            <person name="Chen C."/>
            <person name="Wang M."/>
            <person name="Lipzen A."/>
            <person name="Daum C."/>
            <person name="Saski C.A."/>
            <person name="Payton A.C."/>
            <person name="Mcbreen J.C."/>
            <person name="Conrad R.E."/>
            <person name="Kollar L.M."/>
            <person name="Olsson S."/>
            <person name="Huttunen S."/>
            <person name="Landis J.B."/>
            <person name="Wickett N.J."/>
            <person name="Johnson M.G."/>
            <person name="Rensing S.A."/>
            <person name="Grimwood J."/>
            <person name="Schmutz J."/>
            <person name="Mcdaniel S.F."/>
        </authorList>
    </citation>
    <scope>NUCLEOTIDE SEQUENCE</scope>
    <source>
        <strain evidence="2">R40</strain>
    </source>
</reference>
<evidence type="ECO:0000313" key="3">
    <source>
        <dbReference type="Proteomes" id="UP000822688"/>
    </source>
</evidence>
<dbReference type="Proteomes" id="UP000822688">
    <property type="component" value="Chromosome 8"/>
</dbReference>
<proteinExistence type="predicted"/>
<comment type="caution">
    <text evidence="2">The sequence shown here is derived from an EMBL/GenBank/DDBJ whole genome shotgun (WGS) entry which is preliminary data.</text>
</comment>
<evidence type="ECO:0000256" key="1">
    <source>
        <dbReference type="SAM" id="SignalP"/>
    </source>
</evidence>
<dbReference type="AlphaFoldDB" id="A0A8T0GY19"/>
<gene>
    <name evidence="2" type="ORF">KC19_8G008000</name>
</gene>
<evidence type="ECO:0008006" key="4">
    <source>
        <dbReference type="Google" id="ProtNLM"/>
    </source>
</evidence>
<feature type="chain" id="PRO_5035762651" description="Secreted protein" evidence="1">
    <location>
        <begin position="24"/>
        <end position="69"/>
    </location>
</feature>